<reference evidence="1 2" key="1">
    <citation type="journal article" date="2015" name="PLoS ONE">
        <title>Azotobacter Genomes: The Genome of Azotobacter chroococcum NCIMB 8003 (ATCC 4412).</title>
        <authorList>
            <person name="Robson R.L."/>
            <person name="Jones R."/>
            <person name="Robson R.M."/>
            <person name="Schwartz A."/>
            <person name="Richardson T.H."/>
        </authorList>
    </citation>
    <scope>NUCLEOTIDE SEQUENCE [LARGE SCALE GENOMIC DNA]</scope>
    <source>
        <strain evidence="1 2">NCIMB 8003</strain>
    </source>
</reference>
<dbReference type="SUPFAM" id="SSF82784">
    <property type="entry name" value="OsmC-like"/>
    <property type="match status" value="1"/>
</dbReference>
<dbReference type="InterPro" id="IPR003718">
    <property type="entry name" value="OsmC/Ohr_fam"/>
</dbReference>
<dbReference type="Pfam" id="PF02566">
    <property type="entry name" value="OsmC"/>
    <property type="match status" value="1"/>
</dbReference>
<dbReference type="InterPro" id="IPR036102">
    <property type="entry name" value="OsmC/Ohrsf"/>
</dbReference>
<evidence type="ECO:0000313" key="1">
    <source>
        <dbReference type="EMBL" id="AJE20432.1"/>
    </source>
</evidence>
<dbReference type="STRING" id="1328314.Achr_9500"/>
<dbReference type="InterPro" id="IPR052924">
    <property type="entry name" value="OsmC/Ohr_hydroprdx_reductase"/>
</dbReference>
<dbReference type="AlphaFoldDB" id="A0A0C4WQ94"/>
<name>A0A0C4WQ94_9GAMM</name>
<dbReference type="HOGENOM" id="CLU_100275_2_0_6"/>
<dbReference type="RefSeq" id="WP_039802324.1">
    <property type="nucleotide sequence ID" value="NZ_CP010415.1"/>
</dbReference>
<sequence>MTAEKHVSRMNGIDLEVLKATIGAIQKDPALGACRFRARNAWLGGTRNCSTISGFHGAGQEMAHAEPFLLNADEPAVLAGGDKAANPVEHLLNALAGCITTSMVAHAAVHGISIDELESELEGDIDLRGFLGLDPAVPKGYTNIRVKFRVKTAPENLALLKELAAFSPVYNTLVQGAKVDIDIEAC</sequence>
<dbReference type="EMBL" id="CP010415">
    <property type="protein sequence ID" value="AJE20432.1"/>
    <property type="molecule type" value="Genomic_DNA"/>
</dbReference>
<dbReference type="InterPro" id="IPR015946">
    <property type="entry name" value="KH_dom-like_a/b"/>
</dbReference>
<dbReference type="Gene3D" id="3.30.300.20">
    <property type="match status" value="1"/>
</dbReference>
<evidence type="ECO:0000313" key="2">
    <source>
        <dbReference type="Proteomes" id="UP000068210"/>
    </source>
</evidence>
<dbReference type="PANTHER" id="PTHR35368">
    <property type="entry name" value="HYDROPEROXIDE REDUCTASE"/>
    <property type="match status" value="1"/>
</dbReference>
<accession>A0A0C4WQ94</accession>
<dbReference type="KEGG" id="acx:Achr_9500"/>
<dbReference type="Proteomes" id="UP000068210">
    <property type="component" value="Chromosome"/>
</dbReference>
<keyword evidence="2" id="KW-1185">Reference proteome</keyword>
<proteinExistence type="predicted"/>
<dbReference type="PANTHER" id="PTHR35368:SF1">
    <property type="entry name" value="HYDROPEROXIDE REDUCTASE"/>
    <property type="match status" value="1"/>
</dbReference>
<gene>
    <name evidence="1" type="ORF">Achr_9500</name>
</gene>
<protein>
    <submittedName>
        <fullName evidence="1">OsmC family protein</fullName>
    </submittedName>
</protein>
<organism evidence="1 2">
    <name type="scientific">Azotobacter chroococcum NCIMB 8003</name>
    <dbReference type="NCBI Taxonomy" id="1328314"/>
    <lineage>
        <taxon>Bacteria</taxon>
        <taxon>Pseudomonadati</taxon>
        <taxon>Pseudomonadota</taxon>
        <taxon>Gammaproteobacteria</taxon>
        <taxon>Pseudomonadales</taxon>
        <taxon>Pseudomonadaceae</taxon>
        <taxon>Azotobacter</taxon>
    </lineage>
</organism>